<feature type="domain" description="Luciferase-like" evidence="1">
    <location>
        <begin position="20"/>
        <end position="123"/>
    </location>
</feature>
<comment type="caution">
    <text evidence="2">The sequence shown here is derived from an EMBL/GenBank/DDBJ whole genome shotgun (WGS) entry which is preliminary data.</text>
</comment>
<gene>
    <name evidence="2" type="ORF">HGB44_17870</name>
</gene>
<dbReference type="InterPro" id="IPR019922">
    <property type="entry name" value="Lucif-like_OxRdatse_MSMEG_4141"/>
</dbReference>
<dbReference type="AlphaFoldDB" id="A0A7X6RRB4"/>
<evidence type="ECO:0000313" key="2">
    <source>
        <dbReference type="EMBL" id="NKY99518.1"/>
    </source>
</evidence>
<dbReference type="RefSeq" id="WP_061083590.1">
    <property type="nucleotide sequence ID" value="NZ_JAAXPG010000016.1"/>
</dbReference>
<dbReference type="GO" id="GO:0005829">
    <property type="term" value="C:cytosol"/>
    <property type="evidence" value="ECO:0007669"/>
    <property type="project" value="TreeGrafter"/>
</dbReference>
<dbReference type="EMBL" id="JAAXPG010000016">
    <property type="protein sequence ID" value="NKY99518.1"/>
    <property type="molecule type" value="Genomic_DNA"/>
</dbReference>
<dbReference type="SUPFAM" id="SSF51679">
    <property type="entry name" value="Bacterial luciferase-like"/>
    <property type="match status" value="1"/>
</dbReference>
<accession>A0A7X6RRB4</accession>
<sequence length="288" mass="30279">MSLNATAVDLGTYGVWVKRTDLTADAAAEIERLGYGTVWVGGSPGADLEEVSTALAATSRLAVATGIVNIWSAGAEAVADSFRRIESEHPGRFLLGIGAGHREANGPEAVRPFGAVVDYLDVLDEGGVPADRRVVAALGPRMLGLSAERAAGTHPYLVNPEFTRGAREALGERPLLAPEHKVALGEDRERTRRTARRGLSVYVDNRLTNYLANFRRLGFSDEDFADGGSDALVDATVAQGGPESAAAELRAHLEAGADHVAVQPLAEDDDILPVLARLAPALGLTARG</sequence>
<keyword evidence="3" id="KW-1185">Reference proteome</keyword>
<dbReference type="PANTHER" id="PTHR30137">
    <property type="entry name" value="LUCIFERASE-LIKE MONOOXYGENASE"/>
    <property type="match status" value="1"/>
</dbReference>
<dbReference type="Pfam" id="PF00296">
    <property type="entry name" value="Bac_luciferase"/>
    <property type="match status" value="1"/>
</dbReference>
<dbReference type="GO" id="GO:0016705">
    <property type="term" value="F:oxidoreductase activity, acting on paired donors, with incorporation or reduction of molecular oxygen"/>
    <property type="evidence" value="ECO:0007669"/>
    <property type="project" value="InterPro"/>
</dbReference>
<dbReference type="NCBIfam" id="TIGR03620">
    <property type="entry name" value="F420_MSMEG_4141"/>
    <property type="match status" value="1"/>
</dbReference>
<dbReference type="PANTHER" id="PTHR30137:SF18">
    <property type="entry name" value="CONSERVED PROTEIN"/>
    <property type="match status" value="1"/>
</dbReference>
<dbReference type="InterPro" id="IPR050766">
    <property type="entry name" value="Bact_Lucif_Oxidored"/>
</dbReference>
<dbReference type="InterPro" id="IPR011251">
    <property type="entry name" value="Luciferase-like_dom"/>
</dbReference>
<dbReference type="Gene3D" id="3.20.20.30">
    <property type="entry name" value="Luciferase-like domain"/>
    <property type="match status" value="2"/>
</dbReference>
<reference evidence="2 3" key="1">
    <citation type="submission" date="2020-04" db="EMBL/GenBank/DDBJ databases">
        <title>MicrobeNet Type strains.</title>
        <authorList>
            <person name="Nicholson A.C."/>
        </authorList>
    </citation>
    <scope>NUCLEOTIDE SEQUENCE [LARGE SCALE GENOMIC DNA]</scope>
    <source>
        <strain evidence="2 3">ATCC 23612</strain>
    </source>
</reference>
<organism evidence="2 3">
    <name type="scientific">Nocardiopsis alborubida</name>
    <dbReference type="NCBI Taxonomy" id="146802"/>
    <lineage>
        <taxon>Bacteria</taxon>
        <taxon>Bacillati</taxon>
        <taxon>Actinomycetota</taxon>
        <taxon>Actinomycetes</taxon>
        <taxon>Streptosporangiales</taxon>
        <taxon>Nocardiopsidaceae</taxon>
        <taxon>Nocardiopsis</taxon>
    </lineage>
</organism>
<evidence type="ECO:0000313" key="3">
    <source>
        <dbReference type="Proteomes" id="UP000553209"/>
    </source>
</evidence>
<protein>
    <submittedName>
        <fullName evidence="2">TIGR03620 family F420-dependent LLM class oxidoreductase</fullName>
    </submittedName>
</protein>
<dbReference type="Proteomes" id="UP000553209">
    <property type="component" value="Unassembled WGS sequence"/>
</dbReference>
<name>A0A7X6RRB4_9ACTN</name>
<evidence type="ECO:0000259" key="1">
    <source>
        <dbReference type="Pfam" id="PF00296"/>
    </source>
</evidence>
<dbReference type="InterPro" id="IPR036661">
    <property type="entry name" value="Luciferase-like_sf"/>
</dbReference>
<proteinExistence type="predicted"/>